<proteinExistence type="predicted"/>
<accession>A0A3N6PU79</accession>
<comment type="caution">
    <text evidence="2">The sequence shown here is derived from an EMBL/GenBank/DDBJ whole genome shotgun (WGS) entry which is preliminary data.</text>
</comment>
<sequence>MTGRLRGLIGALRRGRSDWSSFDHSRIRAAFLMSGGSGVAPEIAGVSEDEAEHSQEDVEAPSSHLPSSDRLDRQHARSSSFRTSRSASSGKAPSGLPLIPILDSDDESAPGGRRSYVPLSPSLQDNSVAASRKRRRSSKAYYARAVWF</sequence>
<dbReference type="Proteomes" id="UP000712281">
    <property type="component" value="Unassembled WGS sequence"/>
</dbReference>
<organism evidence="2 3">
    <name type="scientific">Brassica cretica</name>
    <name type="common">Mustard</name>
    <dbReference type="NCBI Taxonomy" id="69181"/>
    <lineage>
        <taxon>Eukaryota</taxon>
        <taxon>Viridiplantae</taxon>
        <taxon>Streptophyta</taxon>
        <taxon>Embryophyta</taxon>
        <taxon>Tracheophyta</taxon>
        <taxon>Spermatophyta</taxon>
        <taxon>Magnoliopsida</taxon>
        <taxon>eudicotyledons</taxon>
        <taxon>Gunneridae</taxon>
        <taxon>Pentapetalae</taxon>
        <taxon>rosids</taxon>
        <taxon>malvids</taxon>
        <taxon>Brassicales</taxon>
        <taxon>Brassicaceae</taxon>
        <taxon>Brassiceae</taxon>
        <taxon>Brassica</taxon>
    </lineage>
</organism>
<evidence type="ECO:0000256" key="1">
    <source>
        <dbReference type="SAM" id="MobiDB-lite"/>
    </source>
</evidence>
<protein>
    <submittedName>
        <fullName evidence="2">Uncharacterized protein</fullName>
    </submittedName>
</protein>
<dbReference type="AlphaFoldDB" id="A0A3N6PU79"/>
<evidence type="ECO:0000313" key="2">
    <source>
        <dbReference type="EMBL" id="KAF2607947.1"/>
    </source>
</evidence>
<gene>
    <name evidence="2" type="ORF">F2Q68_00044168</name>
</gene>
<name>A0A3N6PU79_BRACR</name>
<reference evidence="2" key="1">
    <citation type="submission" date="2019-12" db="EMBL/GenBank/DDBJ databases">
        <title>Genome sequencing and annotation of Brassica cretica.</title>
        <authorList>
            <person name="Studholme D.J."/>
            <person name="Sarris P.F."/>
        </authorList>
    </citation>
    <scope>NUCLEOTIDE SEQUENCE</scope>
    <source>
        <strain evidence="2">PFS-001/15</strain>
        <tissue evidence="2">Leaf</tissue>
    </source>
</reference>
<feature type="compositionally biased region" description="Low complexity" evidence="1">
    <location>
        <begin position="77"/>
        <end position="89"/>
    </location>
</feature>
<dbReference type="EMBL" id="QGKW02000276">
    <property type="protein sequence ID" value="KAF2607947.1"/>
    <property type="molecule type" value="Genomic_DNA"/>
</dbReference>
<feature type="region of interest" description="Disordered" evidence="1">
    <location>
        <begin position="38"/>
        <end position="136"/>
    </location>
</feature>
<evidence type="ECO:0000313" key="3">
    <source>
        <dbReference type="Proteomes" id="UP000712281"/>
    </source>
</evidence>